<organism evidence="3">
    <name type="scientific">marine metagenome</name>
    <dbReference type="NCBI Taxonomy" id="408172"/>
    <lineage>
        <taxon>unclassified sequences</taxon>
        <taxon>metagenomes</taxon>
        <taxon>ecological metagenomes</taxon>
    </lineage>
</organism>
<evidence type="ECO:0000259" key="2">
    <source>
        <dbReference type="Pfam" id="PF07883"/>
    </source>
</evidence>
<accession>A0A381XP04</accession>
<dbReference type="SUPFAM" id="SSF51182">
    <property type="entry name" value="RmlC-like cupins"/>
    <property type="match status" value="1"/>
</dbReference>
<protein>
    <recommendedName>
        <fullName evidence="2">Cupin type-2 domain-containing protein</fullName>
    </recommendedName>
</protein>
<dbReference type="EMBL" id="UINC01015862">
    <property type="protein sequence ID" value="SVA66475.1"/>
    <property type="molecule type" value="Genomic_DNA"/>
</dbReference>
<sequence>MKININDVGGALVKEDDRYVVKDNTDLKNLVVSSTNLNPGKQTTGHFHAGQEEVYIFVKGMGRMLLGTQDADNVTINEDFAVKQGDVVLIEDGKFHRVVNDSEDELYFVCVFDGNRTHQ</sequence>
<name>A0A381XP04_9ZZZZ</name>
<dbReference type="PANTHER" id="PTHR35848:SF6">
    <property type="entry name" value="CUPIN TYPE-2 DOMAIN-CONTAINING PROTEIN"/>
    <property type="match status" value="1"/>
</dbReference>
<gene>
    <name evidence="3" type="ORF">METZ01_LOCUS119329</name>
</gene>
<dbReference type="AlphaFoldDB" id="A0A381XP04"/>
<reference evidence="3" key="1">
    <citation type="submission" date="2018-05" db="EMBL/GenBank/DDBJ databases">
        <authorList>
            <person name="Lanie J.A."/>
            <person name="Ng W.-L."/>
            <person name="Kazmierczak K.M."/>
            <person name="Andrzejewski T.M."/>
            <person name="Davidsen T.M."/>
            <person name="Wayne K.J."/>
            <person name="Tettelin H."/>
            <person name="Glass J.I."/>
            <person name="Rusch D."/>
            <person name="Podicherti R."/>
            <person name="Tsui H.-C.T."/>
            <person name="Winkler M.E."/>
        </authorList>
    </citation>
    <scope>NUCLEOTIDE SEQUENCE</scope>
</reference>
<dbReference type="PANTHER" id="PTHR35848">
    <property type="entry name" value="OXALATE-BINDING PROTEIN"/>
    <property type="match status" value="1"/>
</dbReference>
<dbReference type="GO" id="GO:0046872">
    <property type="term" value="F:metal ion binding"/>
    <property type="evidence" value="ECO:0007669"/>
    <property type="project" value="UniProtKB-KW"/>
</dbReference>
<dbReference type="InterPro" id="IPR013096">
    <property type="entry name" value="Cupin_2"/>
</dbReference>
<evidence type="ECO:0000256" key="1">
    <source>
        <dbReference type="ARBA" id="ARBA00022723"/>
    </source>
</evidence>
<dbReference type="InterPro" id="IPR011051">
    <property type="entry name" value="RmlC_Cupin_sf"/>
</dbReference>
<feature type="domain" description="Cupin type-2" evidence="2">
    <location>
        <begin position="36"/>
        <end position="112"/>
    </location>
</feature>
<proteinExistence type="predicted"/>
<dbReference type="Gene3D" id="2.60.120.10">
    <property type="entry name" value="Jelly Rolls"/>
    <property type="match status" value="1"/>
</dbReference>
<dbReference type="Pfam" id="PF07883">
    <property type="entry name" value="Cupin_2"/>
    <property type="match status" value="1"/>
</dbReference>
<dbReference type="InterPro" id="IPR051610">
    <property type="entry name" value="GPI/OXD"/>
</dbReference>
<keyword evidence="1" id="KW-0479">Metal-binding</keyword>
<dbReference type="InterPro" id="IPR014710">
    <property type="entry name" value="RmlC-like_jellyroll"/>
</dbReference>
<evidence type="ECO:0000313" key="3">
    <source>
        <dbReference type="EMBL" id="SVA66475.1"/>
    </source>
</evidence>